<comment type="caution">
    <text evidence="1">The sequence shown here is derived from an EMBL/GenBank/DDBJ whole genome shotgun (WGS) entry which is preliminary data.</text>
</comment>
<evidence type="ECO:0000313" key="1">
    <source>
        <dbReference type="EMBL" id="KAI7991664.1"/>
    </source>
</evidence>
<reference evidence="1 2" key="1">
    <citation type="journal article" date="2022" name="Plant J.">
        <title>Chromosome-level genome of Camellia lanceoleosa provides a valuable resource for understanding genome evolution and self-incompatibility.</title>
        <authorList>
            <person name="Gong W."/>
            <person name="Xiao S."/>
            <person name="Wang L."/>
            <person name="Liao Z."/>
            <person name="Chang Y."/>
            <person name="Mo W."/>
            <person name="Hu G."/>
            <person name="Li W."/>
            <person name="Zhao G."/>
            <person name="Zhu H."/>
            <person name="Hu X."/>
            <person name="Ji K."/>
            <person name="Xiang X."/>
            <person name="Song Q."/>
            <person name="Yuan D."/>
            <person name="Jin S."/>
            <person name="Zhang L."/>
        </authorList>
    </citation>
    <scope>NUCLEOTIDE SEQUENCE [LARGE SCALE GENOMIC DNA]</scope>
    <source>
        <strain evidence="1">SQ_2022a</strain>
    </source>
</reference>
<dbReference type="Proteomes" id="UP001060215">
    <property type="component" value="Chromosome 13"/>
</dbReference>
<keyword evidence="2" id="KW-1185">Reference proteome</keyword>
<evidence type="ECO:0000313" key="2">
    <source>
        <dbReference type="Proteomes" id="UP001060215"/>
    </source>
</evidence>
<gene>
    <name evidence="1" type="ORF">LOK49_LG12G03001</name>
</gene>
<dbReference type="EMBL" id="CM045770">
    <property type="protein sequence ID" value="KAI7991664.1"/>
    <property type="molecule type" value="Genomic_DNA"/>
</dbReference>
<sequence>MKKRNKDKKQGLDLGSIDETSETHLKIKKSKNSEPKSFYFGVELEQRGEGEKCELGFDPKESFNGEAACCFDDVVLMMLFDDDRREIGTSTSDVAVGVCADKMQITRGTSG</sequence>
<proteinExistence type="predicted"/>
<name>A0ACC0FSZ4_9ERIC</name>
<organism evidence="1 2">
    <name type="scientific">Camellia lanceoleosa</name>
    <dbReference type="NCBI Taxonomy" id="1840588"/>
    <lineage>
        <taxon>Eukaryota</taxon>
        <taxon>Viridiplantae</taxon>
        <taxon>Streptophyta</taxon>
        <taxon>Embryophyta</taxon>
        <taxon>Tracheophyta</taxon>
        <taxon>Spermatophyta</taxon>
        <taxon>Magnoliopsida</taxon>
        <taxon>eudicotyledons</taxon>
        <taxon>Gunneridae</taxon>
        <taxon>Pentapetalae</taxon>
        <taxon>asterids</taxon>
        <taxon>Ericales</taxon>
        <taxon>Theaceae</taxon>
        <taxon>Camellia</taxon>
    </lineage>
</organism>
<accession>A0ACC0FSZ4</accession>
<protein>
    <submittedName>
        <fullName evidence="1">Uncharacterized protein</fullName>
    </submittedName>
</protein>